<gene>
    <name evidence="1" type="ORF">CYR75_11490</name>
</gene>
<dbReference type="Gene3D" id="3.40.50.150">
    <property type="entry name" value="Vaccinia Virus protein VP39"/>
    <property type="match status" value="1"/>
</dbReference>
<name>A0A2K9MJ68_9RHOB</name>
<keyword evidence="2" id="KW-1185">Reference proteome</keyword>
<sequence length="206" mass="23123">MDVHETPTVPAENPPAFTLTLPEAEAACFRAHIREGMTVLEYGSGGSTFEALRLGAGRVFSVESDRDWANNIREELANEFSPDRFHVHHADIGATQAWGRPLDHSGFKTYHRYPHEIWDVDGFAHPDLILIDGRFRTACFVAAATRITAPVTLLFDDYGVRPEYHWVEEICPLSKMAGRMAVFELTPRTIPPQLMTRVAGSYADPR</sequence>
<dbReference type="SUPFAM" id="SSF53335">
    <property type="entry name" value="S-adenosyl-L-methionine-dependent methyltransferases"/>
    <property type="match status" value="1"/>
</dbReference>
<dbReference type="EMBL" id="CP025583">
    <property type="protein sequence ID" value="AUM75681.1"/>
    <property type="molecule type" value="Genomic_DNA"/>
</dbReference>
<dbReference type="AlphaFoldDB" id="A0A2K9MJ68"/>
<dbReference type="Proteomes" id="UP000234882">
    <property type="component" value="Chromosome"/>
</dbReference>
<dbReference type="InterPro" id="IPR029063">
    <property type="entry name" value="SAM-dependent_MTases_sf"/>
</dbReference>
<dbReference type="OrthoDB" id="7445868at2"/>
<dbReference type="KEGG" id="paru:CYR75_11490"/>
<organism evidence="1 2">
    <name type="scientific">Paracoccus jeotgali</name>
    <dbReference type="NCBI Taxonomy" id="2065379"/>
    <lineage>
        <taxon>Bacteria</taxon>
        <taxon>Pseudomonadati</taxon>
        <taxon>Pseudomonadota</taxon>
        <taxon>Alphaproteobacteria</taxon>
        <taxon>Rhodobacterales</taxon>
        <taxon>Paracoccaceae</taxon>
        <taxon>Paracoccus</taxon>
    </lineage>
</organism>
<reference evidence="2" key="1">
    <citation type="submission" date="2017-12" db="EMBL/GenBank/DDBJ databases">
        <title>Genomic analysis of Paracoccus sp. CBA4604.</title>
        <authorList>
            <person name="Roh S.W."/>
            <person name="Kim J.Y."/>
            <person name="Kim J.S."/>
        </authorList>
    </citation>
    <scope>NUCLEOTIDE SEQUENCE [LARGE SCALE GENOMIC DNA]</scope>
    <source>
        <strain evidence="2">CBA4604</strain>
    </source>
</reference>
<evidence type="ECO:0000313" key="2">
    <source>
        <dbReference type="Proteomes" id="UP000234882"/>
    </source>
</evidence>
<evidence type="ECO:0000313" key="1">
    <source>
        <dbReference type="EMBL" id="AUM75681.1"/>
    </source>
</evidence>
<protein>
    <recommendedName>
        <fullName evidence="3">Class I SAM-dependent methyltransferase</fullName>
    </recommendedName>
</protein>
<evidence type="ECO:0008006" key="3">
    <source>
        <dbReference type="Google" id="ProtNLM"/>
    </source>
</evidence>
<accession>A0A2K9MJ68</accession>
<proteinExistence type="predicted"/>